<dbReference type="Proteomes" id="UP000030185">
    <property type="component" value="Unassembled WGS sequence"/>
</dbReference>
<reference evidence="1 2" key="1">
    <citation type="submission" date="2014-09" db="EMBL/GenBank/DDBJ databases">
        <title>Sporocytophaga myxococcoides PG-01 genome sequencing.</title>
        <authorList>
            <person name="Liu L."/>
            <person name="Gao P.J."/>
            <person name="Chen G.J."/>
            <person name="Wang L.S."/>
        </authorList>
    </citation>
    <scope>NUCLEOTIDE SEQUENCE [LARGE SCALE GENOMIC DNA]</scope>
    <source>
        <strain evidence="1 2">PG-01</strain>
    </source>
</reference>
<keyword evidence="2" id="KW-1185">Reference proteome</keyword>
<comment type="caution">
    <text evidence="1">The sequence shown here is derived from an EMBL/GenBank/DDBJ whole genome shotgun (WGS) entry which is preliminary data.</text>
</comment>
<evidence type="ECO:0000313" key="2">
    <source>
        <dbReference type="Proteomes" id="UP000030185"/>
    </source>
</evidence>
<accession>A0A098LKF0</accession>
<dbReference type="AlphaFoldDB" id="A0A098LKF0"/>
<dbReference type="eggNOG" id="ENOG502ZCBH">
    <property type="taxonomic scope" value="Bacteria"/>
</dbReference>
<protein>
    <submittedName>
        <fullName evidence="1">Uncharacterized protein</fullName>
    </submittedName>
</protein>
<sequence>MKFINANNLLKVEFNIKYIGREELTEEEILDEGFTLNDDYNWNGSLSSVWIDPIQSLINKSTFVKEESDIKVLIEAPKIISGSPENSEEWAYFIQEVTQAVYETSGKESNLEISFIKNFPQDFVAINLKPEFKSRKFIAEIEQNNQKKTIQLKWEDLKNTLQAIYLPEYIYENSLPNPGKAQGYYINTGEGIWFKANEGVVNLSEKDKSVPKLIEMFEKISKK</sequence>
<evidence type="ECO:0000313" key="1">
    <source>
        <dbReference type="EMBL" id="GAL87445.1"/>
    </source>
</evidence>
<organism evidence="1 2">
    <name type="scientific">Sporocytophaga myxococcoides</name>
    <dbReference type="NCBI Taxonomy" id="153721"/>
    <lineage>
        <taxon>Bacteria</taxon>
        <taxon>Pseudomonadati</taxon>
        <taxon>Bacteroidota</taxon>
        <taxon>Cytophagia</taxon>
        <taxon>Cytophagales</taxon>
        <taxon>Cytophagaceae</taxon>
        <taxon>Sporocytophaga</taxon>
    </lineage>
</organism>
<dbReference type="EMBL" id="BBLT01000013">
    <property type="protein sequence ID" value="GAL87445.1"/>
    <property type="molecule type" value="Genomic_DNA"/>
</dbReference>
<name>A0A098LKF0_9BACT</name>
<proteinExistence type="predicted"/>
<gene>
    <name evidence="1" type="ORF">MYP_4675</name>
</gene>